<feature type="signal peptide" evidence="1">
    <location>
        <begin position="1"/>
        <end position="23"/>
    </location>
</feature>
<evidence type="ECO:0000313" key="3">
    <source>
        <dbReference type="Proteomes" id="UP001501436"/>
    </source>
</evidence>
<dbReference type="RefSeq" id="WP_345328943.1">
    <property type="nucleotide sequence ID" value="NZ_BAABJI010000001.1"/>
</dbReference>
<keyword evidence="3" id="KW-1185">Reference proteome</keyword>
<evidence type="ECO:0000256" key="1">
    <source>
        <dbReference type="SAM" id="SignalP"/>
    </source>
</evidence>
<accession>A0ABP9FH78</accession>
<gene>
    <name evidence="2" type="ORF">GCM10023313_01740</name>
</gene>
<keyword evidence="1" id="KW-0732">Signal</keyword>
<proteinExistence type="predicted"/>
<comment type="caution">
    <text evidence="2">The sequence shown here is derived from an EMBL/GenBank/DDBJ whole genome shotgun (WGS) entry which is preliminary data.</text>
</comment>
<feature type="chain" id="PRO_5047516803" evidence="1">
    <location>
        <begin position="24"/>
        <end position="200"/>
    </location>
</feature>
<organism evidence="2 3">
    <name type="scientific">Mucilaginibacter defluvii</name>
    <dbReference type="NCBI Taxonomy" id="1196019"/>
    <lineage>
        <taxon>Bacteria</taxon>
        <taxon>Pseudomonadati</taxon>
        <taxon>Bacteroidota</taxon>
        <taxon>Sphingobacteriia</taxon>
        <taxon>Sphingobacteriales</taxon>
        <taxon>Sphingobacteriaceae</taxon>
        <taxon>Mucilaginibacter</taxon>
    </lineage>
</organism>
<protein>
    <submittedName>
        <fullName evidence="2">Uncharacterized protein</fullName>
    </submittedName>
</protein>
<name>A0ABP9FH78_9SPHI</name>
<dbReference type="Proteomes" id="UP001501436">
    <property type="component" value="Unassembled WGS sequence"/>
</dbReference>
<evidence type="ECO:0000313" key="2">
    <source>
        <dbReference type="EMBL" id="GAA4902932.1"/>
    </source>
</evidence>
<sequence>MKYLTKFCCLVLLGLILSFNCHAQVEQNISKDFLAYNNLIANKDFTSSAEYIPEELFAVISKEQMITAMKTAMNNPAIEYEINGTNISSIGLVKKINNKHYSIIKYVSNLRMRFKDISATADTADASAKLGLVMLSLKNNFGADNVKLDDATGWFDIAANKKVCAISANGQSNWKFIVLEPKQRLLIDKVLPKEITATLN</sequence>
<reference evidence="3" key="1">
    <citation type="journal article" date="2019" name="Int. J. Syst. Evol. Microbiol.">
        <title>The Global Catalogue of Microorganisms (GCM) 10K type strain sequencing project: providing services to taxonomists for standard genome sequencing and annotation.</title>
        <authorList>
            <consortium name="The Broad Institute Genomics Platform"/>
            <consortium name="The Broad Institute Genome Sequencing Center for Infectious Disease"/>
            <person name="Wu L."/>
            <person name="Ma J."/>
        </authorList>
    </citation>
    <scope>NUCLEOTIDE SEQUENCE [LARGE SCALE GENOMIC DNA]</scope>
    <source>
        <strain evidence="3">JCM 18283</strain>
    </source>
</reference>
<dbReference type="EMBL" id="BAABJI010000001">
    <property type="protein sequence ID" value="GAA4902932.1"/>
    <property type="molecule type" value="Genomic_DNA"/>
</dbReference>